<dbReference type="PANTHER" id="PTHR22916">
    <property type="entry name" value="GLYCOSYLTRANSFERASE"/>
    <property type="match status" value="1"/>
</dbReference>
<dbReference type="RefSeq" id="WP_137402906.1">
    <property type="nucleotide sequence ID" value="NZ_BMIU01000026.1"/>
</dbReference>
<dbReference type="Gene3D" id="3.90.550.10">
    <property type="entry name" value="Spore Coat Polysaccharide Biosynthesis Protein SpsA, Chain A"/>
    <property type="match status" value="1"/>
</dbReference>
<dbReference type="InterPro" id="IPR029044">
    <property type="entry name" value="Nucleotide-diphossugar_trans"/>
</dbReference>
<dbReference type="Proteomes" id="UP000647339">
    <property type="component" value="Unassembled WGS sequence"/>
</dbReference>
<dbReference type="CDD" id="cd00761">
    <property type="entry name" value="Glyco_tranf_GTA_type"/>
    <property type="match status" value="1"/>
</dbReference>
<sequence length="291" mass="34247">MEGNSPFFSIVLPVFNRAFIVQNAIESVINQIFTDWELIIVNDASEDGSDQIIHDYLEDKRIRYFENEVNKGAAASRNIGIKQSKGAYISFLDSDNRFHPDFLVVFNRTIVANIDSEIFWGGVEREIIKNGSISHIEKHHWKPNVTKKNFCLKQIRTSTGRGLVVSRKACIEAGLFDEMMPAAEDTEFLLRLFQKYKGKWIEGYWYRAVIHENDRLSTNYQKQAEAYSILIRKHMQLFESNPKSSGRFFRKGAYYYYLCRDKKNAYKTLFRGVRLNPFDGKYYYYFIRFLF</sequence>
<dbReference type="GO" id="GO:0016740">
    <property type="term" value="F:transferase activity"/>
    <property type="evidence" value="ECO:0007669"/>
    <property type="project" value="UniProtKB-KW"/>
</dbReference>
<dbReference type="SUPFAM" id="SSF53448">
    <property type="entry name" value="Nucleotide-diphospho-sugar transferases"/>
    <property type="match status" value="1"/>
</dbReference>
<evidence type="ECO:0000259" key="1">
    <source>
        <dbReference type="Pfam" id="PF00535"/>
    </source>
</evidence>
<name>A0ABQ1V9Q5_9BACT</name>
<dbReference type="InterPro" id="IPR001173">
    <property type="entry name" value="Glyco_trans_2-like"/>
</dbReference>
<evidence type="ECO:0000313" key="2">
    <source>
        <dbReference type="EMBL" id="GGF46937.1"/>
    </source>
</evidence>
<keyword evidence="3" id="KW-1185">Reference proteome</keyword>
<keyword evidence="2" id="KW-0808">Transferase</keyword>
<reference evidence="3" key="1">
    <citation type="journal article" date="2019" name="Int. J. Syst. Evol. Microbiol.">
        <title>The Global Catalogue of Microorganisms (GCM) 10K type strain sequencing project: providing services to taxonomists for standard genome sequencing and annotation.</title>
        <authorList>
            <consortium name="The Broad Institute Genomics Platform"/>
            <consortium name="The Broad Institute Genome Sequencing Center for Infectious Disease"/>
            <person name="Wu L."/>
            <person name="Ma J."/>
        </authorList>
    </citation>
    <scope>NUCLEOTIDE SEQUENCE [LARGE SCALE GENOMIC DNA]</scope>
    <source>
        <strain evidence="3">CGMCC 1.15407</strain>
    </source>
</reference>
<dbReference type="Pfam" id="PF00535">
    <property type="entry name" value="Glycos_transf_2"/>
    <property type="match status" value="1"/>
</dbReference>
<accession>A0ABQ1V9Q5</accession>
<gene>
    <name evidence="2" type="ORF">GCM10011339_39360</name>
</gene>
<comment type="caution">
    <text evidence="2">The sequence shown here is derived from an EMBL/GenBank/DDBJ whole genome shotgun (WGS) entry which is preliminary data.</text>
</comment>
<organism evidence="2 3">
    <name type="scientific">Echinicola rosea</name>
    <dbReference type="NCBI Taxonomy" id="1807691"/>
    <lineage>
        <taxon>Bacteria</taxon>
        <taxon>Pseudomonadati</taxon>
        <taxon>Bacteroidota</taxon>
        <taxon>Cytophagia</taxon>
        <taxon>Cytophagales</taxon>
        <taxon>Cyclobacteriaceae</taxon>
        <taxon>Echinicola</taxon>
    </lineage>
</organism>
<dbReference type="PANTHER" id="PTHR22916:SF3">
    <property type="entry name" value="UDP-GLCNAC:BETAGAL BETA-1,3-N-ACETYLGLUCOSAMINYLTRANSFERASE-LIKE PROTEIN 1"/>
    <property type="match status" value="1"/>
</dbReference>
<dbReference type="EMBL" id="BMIU01000026">
    <property type="protein sequence ID" value="GGF46937.1"/>
    <property type="molecule type" value="Genomic_DNA"/>
</dbReference>
<proteinExistence type="predicted"/>
<evidence type="ECO:0000313" key="3">
    <source>
        <dbReference type="Proteomes" id="UP000647339"/>
    </source>
</evidence>
<protein>
    <submittedName>
        <fullName evidence="2">Glycosyl transferase</fullName>
    </submittedName>
</protein>
<feature type="domain" description="Glycosyltransferase 2-like" evidence="1">
    <location>
        <begin position="9"/>
        <end position="169"/>
    </location>
</feature>